<dbReference type="InParanoid" id="I7LW03"/>
<dbReference type="RefSeq" id="XP_001020684.3">
    <property type="nucleotide sequence ID" value="XM_001020684.3"/>
</dbReference>
<dbReference type="eggNOG" id="ENOG502SGQ6">
    <property type="taxonomic scope" value="Eukaryota"/>
</dbReference>
<feature type="chain" id="PRO_5003712046" evidence="1">
    <location>
        <begin position="19"/>
        <end position="798"/>
    </location>
</feature>
<organism evidence="2 3">
    <name type="scientific">Tetrahymena thermophila (strain SB210)</name>
    <dbReference type="NCBI Taxonomy" id="312017"/>
    <lineage>
        <taxon>Eukaryota</taxon>
        <taxon>Sar</taxon>
        <taxon>Alveolata</taxon>
        <taxon>Ciliophora</taxon>
        <taxon>Intramacronucleata</taxon>
        <taxon>Oligohymenophorea</taxon>
        <taxon>Hymenostomatida</taxon>
        <taxon>Tetrahymenina</taxon>
        <taxon>Tetrahymenidae</taxon>
        <taxon>Tetrahymena</taxon>
    </lineage>
</organism>
<sequence length="798" mass="89309">MRKSWIIIAALLVVSAVADVKLVTSEFSAKNFDSSAVSGWSVTGNKNNNLVSTCGDQSIFGGYDAFGARASASKDYNSGVDHFELTFNFDIYTVDSWDNEVFSLYVDDQLVYSLQAQFNTVSPRPINGACGSASWQDRWQSVTVKLNHYRRQFNVRLTSTLDQDANDESWGVKNFQILARHGGGNIQVISEEFSQDSFKSDASSWTVVNVSPAFTTCGDGNKIFGGFNSMGRDSIVSKTYNNLPSHYGVLFAFDLWLIDSPDGNDYVQVIVDGQISRFYRPDWNYGDPQNFLCGVQGWSERIVKINLFVPHKGPSINIALRGVFDEAKDNESFGFRNLRIVSLGCSSARCQQVSNEFYQQTFADPQGWTDEGGNALPSPFKTCSGATLFGPFSVPIEKTYDSLQPHSGVRVFLRVFALGDWSNANTNLRFFVNDVLTTPKVAAEFAKNKICDADTESVRNYFIDVPHANSILDLDIKPVNFAGNTKYTIRDLSVTAYVEEGQTLISSEFTQVNFDSATGWTVNGNTNGVTTSRCGRFSVFGGFNAFGRKTSASKLYNSLPDHDFAVIVFTIYFIDTWDRENFNVAVDDAIIKRMTKSDTWSGHQNLCGRGDSMEETYTVQLYVPHSAATLKLTFSDELDQTTVNKIFFINLSYNQKIQTNNRMMNLGVLEIYPFLLVRTKVLVMFLKTILTAFKFSLLATTTANHFLSAMISLIYLLLDGLSQSDLLTFLKERVLKPTSLLITKEISRNSLLLKIVQLVKTISLLTELSTLTLNLKQNQNTKEEFEKTSFFQIFLIQV</sequence>
<accession>I7LW03</accession>
<dbReference type="PANTHER" id="PTHR39767:SF2">
    <property type="entry name" value="CHROMOSOME UNDETERMINED SCAFFOLD_1, WHOLE GENOME SHOTGUN SEQUENCE"/>
    <property type="match status" value="1"/>
</dbReference>
<protein>
    <submittedName>
        <fullName evidence="2">Granule tip protein</fullName>
    </submittedName>
</protein>
<keyword evidence="3" id="KW-1185">Reference proteome</keyword>
<feature type="signal peptide" evidence="1">
    <location>
        <begin position="1"/>
        <end position="18"/>
    </location>
</feature>
<keyword evidence="1" id="KW-0732">Signal</keyword>
<proteinExistence type="predicted"/>
<evidence type="ECO:0000313" key="2">
    <source>
        <dbReference type="EMBL" id="EAS00439.3"/>
    </source>
</evidence>
<gene>
    <name evidence="2" type="ORF">TTHERM_00221120</name>
</gene>
<evidence type="ECO:0000256" key="1">
    <source>
        <dbReference type="SAM" id="SignalP"/>
    </source>
</evidence>
<dbReference type="PANTHER" id="PTHR39767">
    <property type="entry name" value="CALCIUM/CALMODULIN-BINDING MEMBRANE PROTEIN PCM4-RELATED"/>
    <property type="match status" value="1"/>
</dbReference>
<dbReference type="OrthoDB" id="282545at2759"/>
<evidence type="ECO:0000313" key="3">
    <source>
        <dbReference type="Proteomes" id="UP000009168"/>
    </source>
</evidence>
<dbReference type="KEGG" id="tet:TTHERM_00221120"/>
<reference evidence="3" key="1">
    <citation type="journal article" date="2006" name="PLoS Biol.">
        <title>Macronuclear genome sequence of the ciliate Tetrahymena thermophila, a model eukaryote.</title>
        <authorList>
            <person name="Eisen J.A."/>
            <person name="Coyne R.S."/>
            <person name="Wu M."/>
            <person name="Wu D."/>
            <person name="Thiagarajan M."/>
            <person name="Wortman J.R."/>
            <person name="Badger J.H."/>
            <person name="Ren Q."/>
            <person name="Amedeo P."/>
            <person name="Jones K.M."/>
            <person name="Tallon L.J."/>
            <person name="Delcher A.L."/>
            <person name="Salzberg S.L."/>
            <person name="Silva J.C."/>
            <person name="Haas B.J."/>
            <person name="Majoros W.H."/>
            <person name="Farzad M."/>
            <person name="Carlton J.M."/>
            <person name="Smith R.K. Jr."/>
            <person name="Garg J."/>
            <person name="Pearlman R.E."/>
            <person name="Karrer K.M."/>
            <person name="Sun L."/>
            <person name="Manning G."/>
            <person name="Elde N.C."/>
            <person name="Turkewitz A.P."/>
            <person name="Asai D.J."/>
            <person name="Wilkes D.E."/>
            <person name="Wang Y."/>
            <person name="Cai H."/>
            <person name="Collins K."/>
            <person name="Stewart B.A."/>
            <person name="Lee S.R."/>
            <person name="Wilamowska K."/>
            <person name="Weinberg Z."/>
            <person name="Ruzzo W.L."/>
            <person name="Wloga D."/>
            <person name="Gaertig J."/>
            <person name="Frankel J."/>
            <person name="Tsao C.-C."/>
            <person name="Gorovsky M.A."/>
            <person name="Keeling P.J."/>
            <person name="Waller R.F."/>
            <person name="Patron N.J."/>
            <person name="Cherry J.M."/>
            <person name="Stover N.A."/>
            <person name="Krieger C.J."/>
            <person name="del Toro C."/>
            <person name="Ryder H.F."/>
            <person name="Williamson S.C."/>
            <person name="Barbeau R.A."/>
            <person name="Hamilton E.P."/>
            <person name="Orias E."/>
        </authorList>
    </citation>
    <scope>NUCLEOTIDE SEQUENCE [LARGE SCALE GENOMIC DNA]</scope>
    <source>
        <strain evidence="3">SB210</strain>
    </source>
</reference>
<dbReference type="AlphaFoldDB" id="I7LW03"/>
<dbReference type="EMBL" id="GG662621">
    <property type="protein sequence ID" value="EAS00439.3"/>
    <property type="molecule type" value="Genomic_DNA"/>
</dbReference>
<dbReference type="GeneID" id="7843496"/>
<dbReference type="Proteomes" id="UP000009168">
    <property type="component" value="Unassembled WGS sequence"/>
</dbReference>
<name>I7LW03_TETTS</name>